<evidence type="ECO:0000256" key="2">
    <source>
        <dbReference type="SAM" id="MobiDB-lite"/>
    </source>
</evidence>
<reference evidence="4" key="1">
    <citation type="journal article" date="2023" name="Plant J.">
        <title>Genome sequences and population genomics provide insights into the demographic history, inbreeding, and mutation load of two 'living fossil' tree species of Dipteronia.</title>
        <authorList>
            <person name="Feng Y."/>
            <person name="Comes H.P."/>
            <person name="Chen J."/>
            <person name="Zhu S."/>
            <person name="Lu R."/>
            <person name="Zhang X."/>
            <person name="Li P."/>
            <person name="Qiu J."/>
            <person name="Olsen K.M."/>
            <person name="Qiu Y."/>
        </authorList>
    </citation>
    <scope>NUCLEOTIDE SEQUENCE</scope>
    <source>
        <strain evidence="4">NBL</strain>
    </source>
</reference>
<dbReference type="InterPro" id="IPR000504">
    <property type="entry name" value="RRM_dom"/>
</dbReference>
<feature type="region of interest" description="Disordered" evidence="2">
    <location>
        <begin position="32"/>
        <end position="62"/>
    </location>
</feature>
<organism evidence="4 5">
    <name type="scientific">Dipteronia sinensis</name>
    <dbReference type="NCBI Taxonomy" id="43782"/>
    <lineage>
        <taxon>Eukaryota</taxon>
        <taxon>Viridiplantae</taxon>
        <taxon>Streptophyta</taxon>
        <taxon>Embryophyta</taxon>
        <taxon>Tracheophyta</taxon>
        <taxon>Spermatophyta</taxon>
        <taxon>Magnoliopsida</taxon>
        <taxon>eudicotyledons</taxon>
        <taxon>Gunneridae</taxon>
        <taxon>Pentapetalae</taxon>
        <taxon>rosids</taxon>
        <taxon>malvids</taxon>
        <taxon>Sapindales</taxon>
        <taxon>Sapindaceae</taxon>
        <taxon>Hippocastanoideae</taxon>
        <taxon>Acereae</taxon>
        <taxon>Dipteronia</taxon>
    </lineage>
</organism>
<keyword evidence="5" id="KW-1185">Reference proteome</keyword>
<dbReference type="AlphaFoldDB" id="A0AAD9ZP09"/>
<dbReference type="Proteomes" id="UP001281410">
    <property type="component" value="Unassembled WGS sequence"/>
</dbReference>
<sequence>MPPPSVPFRLRVGFGQQLKINNVIVRAEGRKNLPLVSQPPPPPNLPLKKSPTRSPPQKGFSSTIKAPKAFFCDIQAIDVGGTPFLSSSLCVGDIDFRVTNSQLRRVFMKMGRVVSVRVCREMSIGRSLGYGYVNYGNITDG</sequence>
<dbReference type="InterPro" id="IPR012677">
    <property type="entry name" value="Nucleotide-bd_a/b_plait_sf"/>
</dbReference>
<evidence type="ECO:0000313" key="5">
    <source>
        <dbReference type="Proteomes" id="UP001281410"/>
    </source>
</evidence>
<dbReference type="InterPro" id="IPR035979">
    <property type="entry name" value="RBD_domain_sf"/>
</dbReference>
<proteinExistence type="predicted"/>
<comment type="caution">
    <text evidence="4">The sequence shown here is derived from an EMBL/GenBank/DDBJ whole genome shotgun (WGS) entry which is preliminary data.</text>
</comment>
<keyword evidence="1" id="KW-0694">RNA-binding</keyword>
<dbReference type="Gene3D" id="3.30.70.330">
    <property type="match status" value="1"/>
</dbReference>
<feature type="domain" description="RRM" evidence="3">
    <location>
        <begin position="87"/>
        <end position="141"/>
    </location>
</feature>
<dbReference type="EMBL" id="JANJYJ010000009">
    <property type="protein sequence ID" value="KAK3188013.1"/>
    <property type="molecule type" value="Genomic_DNA"/>
</dbReference>
<dbReference type="Pfam" id="PF00076">
    <property type="entry name" value="RRM_1"/>
    <property type="match status" value="1"/>
</dbReference>
<gene>
    <name evidence="4" type="ORF">Dsin_027574</name>
</gene>
<name>A0AAD9ZP09_9ROSI</name>
<dbReference type="GO" id="GO:0003723">
    <property type="term" value="F:RNA binding"/>
    <property type="evidence" value="ECO:0007669"/>
    <property type="project" value="UniProtKB-UniRule"/>
</dbReference>
<dbReference type="PROSITE" id="PS50102">
    <property type="entry name" value="RRM"/>
    <property type="match status" value="1"/>
</dbReference>
<protein>
    <recommendedName>
        <fullName evidence="3">RRM domain-containing protein</fullName>
    </recommendedName>
</protein>
<evidence type="ECO:0000259" key="3">
    <source>
        <dbReference type="PROSITE" id="PS50102"/>
    </source>
</evidence>
<dbReference type="SUPFAM" id="SSF54928">
    <property type="entry name" value="RNA-binding domain, RBD"/>
    <property type="match status" value="1"/>
</dbReference>
<evidence type="ECO:0000256" key="1">
    <source>
        <dbReference type="PROSITE-ProRule" id="PRU00176"/>
    </source>
</evidence>
<evidence type="ECO:0000313" key="4">
    <source>
        <dbReference type="EMBL" id="KAK3188013.1"/>
    </source>
</evidence>
<accession>A0AAD9ZP09</accession>